<dbReference type="Pfam" id="PF02391">
    <property type="entry name" value="MoaE"/>
    <property type="match status" value="1"/>
</dbReference>
<evidence type="ECO:0000313" key="13">
    <source>
        <dbReference type="EMBL" id="MBY6277125.1"/>
    </source>
</evidence>
<dbReference type="InterPro" id="IPR016155">
    <property type="entry name" value="Mopterin_synth/thiamin_S_b"/>
</dbReference>
<keyword evidence="6" id="KW-0501">Molybdenum cofactor biosynthesis</keyword>
<evidence type="ECO:0000313" key="14">
    <source>
        <dbReference type="Proteomes" id="UP000732377"/>
    </source>
</evidence>
<dbReference type="FunFam" id="3.90.1170.40:FF:000003">
    <property type="entry name" value="Molybdopterin converting factor subunit 2"/>
    <property type="match status" value="1"/>
</dbReference>
<dbReference type="SUPFAM" id="SSF54285">
    <property type="entry name" value="MoaD/ThiS"/>
    <property type="match status" value="1"/>
</dbReference>
<dbReference type="PANTHER" id="PTHR23404">
    <property type="entry name" value="MOLYBDOPTERIN SYNTHASE RELATED"/>
    <property type="match status" value="1"/>
</dbReference>
<evidence type="ECO:0000256" key="3">
    <source>
        <dbReference type="ARBA" id="ARBA00011950"/>
    </source>
</evidence>
<comment type="subunit">
    <text evidence="7">Heterotetramer of 2 MoaD subunits and 2 MoaE subunits. Also stable as homodimer. The enzyme changes between these two forms during catalysis.</text>
</comment>
<comment type="catalytic activity">
    <reaction evidence="12">
        <text>2 [molybdopterin-synthase sulfur-carrier protein]-C-terminal-Gly-aminoethanethioate + cyclic pyranopterin phosphate + H2O = molybdopterin + 2 [molybdopterin-synthase sulfur-carrier protein]-C-terminal Gly-Gly + 2 H(+)</text>
        <dbReference type="Rhea" id="RHEA:26333"/>
        <dbReference type="Rhea" id="RHEA-COMP:12202"/>
        <dbReference type="Rhea" id="RHEA-COMP:19907"/>
        <dbReference type="ChEBI" id="CHEBI:15377"/>
        <dbReference type="ChEBI" id="CHEBI:15378"/>
        <dbReference type="ChEBI" id="CHEBI:58698"/>
        <dbReference type="ChEBI" id="CHEBI:59648"/>
        <dbReference type="ChEBI" id="CHEBI:90778"/>
        <dbReference type="ChEBI" id="CHEBI:232372"/>
        <dbReference type="EC" id="2.8.1.12"/>
    </reaction>
</comment>
<dbReference type="GO" id="GO:0006777">
    <property type="term" value="P:Mo-molybdopterin cofactor biosynthetic process"/>
    <property type="evidence" value="ECO:0007669"/>
    <property type="project" value="UniProtKB-KW"/>
</dbReference>
<evidence type="ECO:0000256" key="9">
    <source>
        <dbReference type="ARBA" id="ARBA00030407"/>
    </source>
</evidence>
<comment type="pathway">
    <text evidence="1">Cofactor biosynthesis; molybdopterin biosynthesis.</text>
</comment>
<dbReference type="Gene3D" id="3.10.20.30">
    <property type="match status" value="1"/>
</dbReference>
<dbReference type="EC" id="2.8.1.12" evidence="3"/>
<dbReference type="InterPro" id="IPR012675">
    <property type="entry name" value="Beta-grasp_dom_sf"/>
</dbReference>
<organism evidence="13 14">
    <name type="scientific">Symbiobacterium thermophilum</name>
    <dbReference type="NCBI Taxonomy" id="2734"/>
    <lineage>
        <taxon>Bacteria</taxon>
        <taxon>Bacillati</taxon>
        <taxon>Bacillota</taxon>
        <taxon>Clostridia</taxon>
        <taxon>Eubacteriales</taxon>
        <taxon>Symbiobacteriaceae</taxon>
        <taxon>Symbiobacterium</taxon>
    </lineage>
</organism>
<dbReference type="AlphaFoldDB" id="A0A953I3Z4"/>
<dbReference type="GO" id="GO:0030366">
    <property type="term" value="F:molybdopterin synthase activity"/>
    <property type="evidence" value="ECO:0007669"/>
    <property type="project" value="UniProtKB-EC"/>
</dbReference>
<evidence type="ECO:0000256" key="10">
    <source>
        <dbReference type="ARBA" id="ARBA00030781"/>
    </source>
</evidence>
<evidence type="ECO:0000256" key="2">
    <source>
        <dbReference type="ARBA" id="ARBA00005426"/>
    </source>
</evidence>
<name>A0A953I3Z4_SYMTR</name>
<evidence type="ECO:0000256" key="1">
    <source>
        <dbReference type="ARBA" id="ARBA00005046"/>
    </source>
</evidence>
<reference evidence="13" key="1">
    <citation type="submission" date="2017-11" db="EMBL/GenBank/DDBJ databases">
        <title>Three new genomes from thermophilic consortium.</title>
        <authorList>
            <person name="Quaggio R."/>
            <person name="Amgarten D."/>
            <person name="Setubal J.C."/>
        </authorList>
    </citation>
    <scope>NUCLEOTIDE SEQUENCE</scope>
    <source>
        <strain evidence="13">ZCTH01-B2</strain>
    </source>
</reference>
<dbReference type="Proteomes" id="UP000732377">
    <property type="component" value="Unassembled WGS sequence"/>
</dbReference>
<dbReference type="InterPro" id="IPR003448">
    <property type="entry name" value="Mopterin_biosynth_MoaE"/>
</dbReference>
<dbReference type="InterPro" id="IPR036563">
    <property type="entry name" value="MoaE_sf"/>
</dbReference>
<dbReference type="Pfam" id="PF02597">
    <property type="entry name" value="ThiS"/>
    <property type="match status" value="1"/>
</dbReference>
<evidence type="ECO:0000256" key="4">
    <source>
        <dbReference type="ARBA" id="ARBA00013858"/>
    </source>
</evidence>
<protein>
    <recommendedName>
        <fullName evidence="4">Molybdopterin synthase catalytic subunit</fullName>
        <ecNumber evidence="3">2.8.1.12</ecNumber>
    </recommendedName>
    <alternativeName>
        <fullName evidence="10">MPT synthase subunit 2</fullName>
    </alternativeName>
    <alternativeName>
        <fullName evidence="8">Molybdenum cofactor biosynthesis protein E</fullName>
    </alternativeName>
    <alternativeName>
        <fullName evidence="9">Molybdopterin-converting factor large subunit</fullName>
    </alternativeName>
    <alternativeName>
        <fullName evidence="11">Molybdopterin-converting factor subunit 2</fullName>
    </alternativeName>
</protein>
<proteinExistence type="inferred from homology"/>
<sequence>MVTVKLFAAAADAVGRRTLEGDWAGRTTAQLLEILTQQYPNLARLAPVLSVAVNREYAPADRVLADGDEVALIPPVSGGADDPEPPLFAITTEPLSADEIAARVTNPHSGATLVFVGTVREWTRGRRTVYLEYEAYPEMAVAQMEQIGREIAERWPGARTAIVHRVGRLEIGEASVVIAVATPHRADAFEACRHAIERLKQIVPIWKKEVWEDGEAWVGSQIGPDWMHQPLKE</sequence>
<dbReference type="EMBL" id="PIUK01000140">
    <property type="protein sequence ID" value="MBY6277125.1"/>
    <property type="molecule type" value="Genomic_DNA"/>
</dbReference>
<dbReference type="CDD" id="cd00754">
    <property type="entry name" value="Ubl_MoaD"/>
    <property type="match status" value="1"/>
</dbReference>
<keyword evidence="5" id="KW-0808">Transferase</keyword>
<evidence type="ECO:0000256" key="7">
    <source>
        <dbReference type="ARBA" id="ARBA00026066"/>
    </source>
</evidence>
<accession>A0A953I3Z4</accession>
<dbReference type="Gene3D" id="3.90.1170.40">
    <property type="entry name" value="Molybdopterin biosynthesis MoaE subunit"/>
    <property type="match status" value="1"/>
</dbReference>
<evidence type="ECO:0000256" key="8">
    <source>
        <dbReference type="ARBA" id="ARBA00029745"/>
    </source>
</evidence>
<dbReference type="InterPro" id="IPR003749">
    <property type="entry name" value="ThiS/MoaD-like"/>
</dbReference>
<evidence type="ECO:0000256" key="6">
    <source>
        <dbReference type="ARBA" id="ARBA00023150"/>
    </source>
</evidence>
<comment type="similarity">
    <text evidence="2">Belongs to the MoaE family.</text>
</comment>
<evidence type="ECO:0000256" key="5">
    <source>
        <dbReference type="ARBA" id="ARBA00022679"/>
    </source>
</evidence>
<gene>
    <name evidence="13" type="ORF">CWE10_13085</name>
</gene>
<evidence type="ECO:0000256" key="11">
    <source>
        <dbReference type="ARBA" id="ARBA00032474"/>
    </source>
</evidence>
<dbReference type="CDD" id="cd00756">
    <property type="entry name" value="MoaE"/>
    <property type="match status" value="1"/>
</dbReference>
<evidence type="ECO:0000256" key="12">
    <source>
        <dbReference type="ARBA" id="ARBA00049878"/>
    </source>
</evidence>
<comment type="caution">
    <text evidence="13">The sequence shown here is derived from an EMBL/GenBank/DDBJ whole genome shotgun (WGS) entry which is preliminary data.</text>
</comment>
<dbReference type="SUPFAM" id="SSF54690">
    <property type="entry name" value="Molybdopterin synthase subunit MoaE"/>
    <property type="match status" value="1"/>
</dbReference>